<evidence type="ECO:0000313" key="3">
    <source>
        <dbReference type="EMBL" id="UPV75248.1"/>
    </source>
</evidence>
<dbReference type="InterPro" id="IPR017850">
    <property type="entry name" value="Alkaline_phosphatase_core_sf"/>
</dbReference>
<organism evidence="3 4">
    <name type="scientific">Halorussus limi</name>
    <dbReference type="NCBI Taxonomy" id="2938695"/>
    <lineage>
        <taxon>Archaea</taxon>
        <taxon>Methanobacteriati</taxon>
        <taxon>Methanobacteriota</taxon>
        <taxon>Stenosarchaea group</taxon>
        <taxon>Halobacteria</taxon>
        <taxon>Halobacteriales</taxon>
        <taxon>Haladaptataceae</taxon>
        <taxon>Halorussus</taxon>
    </lineage>
</organism>
<accession>A0A8U0HWF2</accession>
<proteinExistence type="inferred from homology"/>
<dbReference type="InterPro" id="IPR050738">
    <property type="entry name" value="Sulfatase"/>
</dbReference>
<evidence type="ECO:0000313" key="4">
    <source>
        <dbReference type="Proteomes" id="UP000830729"/>
    </source>
</evidence>
<dbReference type="Pfam" id="PF00884">
    <property type="entry name" value="Sulfatase"/>
    <property type="match status" value="1"/>
</dbReference>
<dbReference type="GO" id="GO:0004065">
    <property type="term" value="F:arylsulfatase activity"/>
    <property type="evidence" value="ECO:0007669"/>
    <property type="project" value="TreeGrafter"/>
</dbReference>
<comment type="similarity">
    <text evidence="1">Belongs to the sulfatase family.</text>
</comment>
<keyword evidence="4" id="KW-1185">Reference proteome</keyword>
<dbReference type="GeneID" id="72184346"/>
<dbReference type="KEGG" id="halx:M0R89_04065"/>
<dbReference type="RefSeq" id="WP_248651291.1">
    <property type="nucleotide sequence ID" value="NZ_CP096659.1"/>
</dbReference>
<feature type="domain" description="Sulfatase N-terminal" evidence="2">
    <location>
        <begin position="35"/>
        <end position="256"/>
    </location>
</feature>
<dbReference type="InterPro" id="IPR000917">
    <property type="entry name" value="Sulfatase_N"/>
</dbReference>
<dbReference type="PANTHER" id="PTHR42693:SF33">
    <property type="entry name" value="ARYLSULFATASE"/>
    <property type="match status" value="1"/>
</dbReference>
<evidence type="ECO:0000256" key="1">
    <source>
        <dbReference type="ARBA" id="ARBA00008779"/>
    </source>
</evidence>
<dbReference type="AlphaFoldDB" id="A0A8U0HWF2"/>
<reference evidence="3 4" key="1">
    <citation type="submission" date="2022-04" db="EMBL/GenBank/DDBJ databases">
        <title>Diverse halophilic archaea isolated from saline environments.</title>
        <authorList>
            <person name="Cui H.-L."/>
        </authorList>
    </citation>
    <scope>NUCLEOTIDE SEQUENCE [LARGE SCALE GENOMIC DNA]</scope>
    <source>
        <strain evidence="3 4">XZYJT49</strain>
    </source>
</reference>
<dbReference type="SUPFAM" id="SSF53649">
    <property type="entry name" value="Alkaline phosphatase-like"/>
    <property type="match status" value="1"/>
</dbReference>
<keyword evidence="3" id="KW-0378">Hydrolase</keyword>
<dbReference type="EMBL" id="CP096659">
    <property type="protein sequence ID" value="UPV75248.1"/>
    <property type="molecule type" value="Genomic_DNA"/>
</dbReference>
<protein>
    <submittedName>
        <fullName evidence="3">Sulfatase-like hydrolase/transferase</fullName>
    </submittedName>
</protein>
<sequence>MANGLCESLQSLDVENVFVYVGDAVRWDYLPDEISSEGAVIKTVAASVHSPPSFASLSTGLYPPTHGVSSFSNQVHPNIPTLFDLDGYETRFLNSVREQSHDVDPIYSVLREQPPDVTNPFKNLPSPFVVMERGPGGHAPYGDFDGTAWEYFQNRRESQINLIQSEYGQAVKADAVTFQERLNDLEDAGLTEDTLVIYTSDHGELLGEGGGLGHNEPMRPELVYVPTVFIHPDIDSQTVSGRHFRHVDVVPTITSILSAPLEGELDGRAATDGLSEEPGLTFYDSSFLPDAIPFLDGNLCYEGAWDAAGGYMFAKSGRSDRLAVLFGKSVKSAKRGYLRRNIARAAKSYWTDEKAFGQPDFERDQATAQLQEVRERKIATTEVKLTDDAEDQLHDLGYL</sequence>
<evidence type="ECO:0000259" key="2">
    <source>
        <dbReference type="Pfam" id="PF00884"/>
    </source>
</evidence>
<dbReference type="Proteomes" id="UP000830729">
    <property type="component" value="Chromosome"/>
</dbReference>
<dbReference type="Gene3D" id="3.40.720.10">
    <property type="entry name" value="Alkaline Phosphatase, subunit A"/>
    <property type="match status" value="1"/>
</dbReference>
<gene>
    <name evidence="3" type="ORF">M0R89_04065</name>
</gene>
<name>A0A8U0HWF2_9EURY</name>
<dbReference type="PANTHER" id="PTHR42693">
    <property type="entry name" value="ARYLSULFATASE FAMILY MEMBER"/>
    <property type="match status" value="1"/>
</dbReference>